<dbReference type="Proteomes" id="UP000076738">
    <property type="component" value="Unassembled WGS sequence"/>
</dbReference>
<feature type="compositionally biased region" description="Low complexity" evidence="1">
    <location>
        <begin position="50"/>
        <end position="79"/>
    </location>
</feature>
<reference evidence="2 3" key="1">
    <citation type="journal article" date="2016" name="Mol. Biol. Evol.">
        <title>Comparative Genomics of Early-Diverging Mushroom-Forming Fungi Provides Insights into the Origins of Lignocellulose Decay Capabilities.</title>
        <authorList>
            <person name="Nagy L.G."/>
            <person name="Riley R."/>
            <person name="Tritt A."/>
            <person name="Adam C."/>
            <person name="Daum C."/>
            <person name="Floudas D."/>
            <person name="Sun H."/>
            <person name="Yadav J.S."/>
            <person name="Pangilinan J."/>
            <person name="Larsson K.H."/>
            <person name="Matsuura K."/>
            <person name="Barry K."/>
            <person name="Labutti K."/>
            <person name="Kuo R."/>
            <person name="Ohm R.A."/>
            <person name="Bhattacharya S.S."/>
            <person name="Shirouzu T."/>
            <person name="Yoshinaga Y."/>
            <person name="Martin F.M."/>
            <person name="Grigoriev I.V."/>
            <person name="Hibbett D.S."/>
        </authorList>
    </citation>
    <scope>NUCLEOTIDE SEQUENCE [LARGE SCALE GENOMIC DNA]</scope>
    <source>
        <strain evidence="2 3">TUFC12733</strain>
    </source>
</reference>
<dbReference type="AlphaFoldDB" id="A0A167S6K2"/>
<dbReference type="OrthoDB" id="10541967at2759"/>
<feature type="compositionally biased region" description="Gly residues" evidence="1">
    <location>
        <begin position="186"/>
        <end position="199"/>
    </location>
</feature>
<feature type="compositionally biased region" description="Low complexity" evidence="1">
    <location>
        <begin position="1076"/>
        <end position="1095"/>
    </location>
</feature>
<dbReference type="EMBL" id="KV417266">
    <property type="protein sequence ID" value="KZP01622.1"/>
    <property type="molecule type" value="Genomic_DNA"/>
</dbReference>
<keyword evidence="3" id="KW-1185">Reference proteome</keyword>
<gene>
    <name evidence="2" type="ORF">CALVIDRAFT_532400</name>
</gene>
<feature type="region of interest" description="Disordered" evidence="1">
    <location>
        <begin position="50"/>
        <end position="84"/>
    </location>
</feature>
<feature type="compositionally biased region" description="Basic and acidic residues" evidence="1">
    <location>
        <begin position="1186"/>
        <end position="1195"/>
    </location>
</feature>
<organism evidence="2 3">
    <name type="scientific">Calocera viscosa (strain TUFC12733)</name>
    <dbReference type="NCBI Taxonomy" id="1330018"/>
    <lineage>
        <taxon>Eukaryota</taxon>
        <taxon>Fungi</taxon>
        <taxon>Dikarya</taxon>
        <taxon>Basidiomycota</taxon>
        <taxon>Agaricomycotina</taxon>
        <taxon>Dacrymycetes</taxon>
        <taxon>Dacrymycetales</taxon>
        <taxon>Dacrymycetaceae</taxon>
        <taxon>Calocera</taxon>
    </lineage>
</organism>
<feature type="compositionally biased region" description="Basic and acidic residues" evidence="1">
    <location>
        <begin position="332"/>
        <end position="400"/>
    </location>
</feature>
<evidence type="ECO:0000313" key="2">
    <source>
        <dbReference type="EMBL" id="KZP01622.1"/>
    </source>
</evidence>
<evidence type="ECO:0000313" key="3">
    <source>
        <dbReference type="Proteomes" id="UP000076738"/>
    </source>
</evidence>
<feature type="compositionally biased region" description="Pro residues" evidence="1">
    <location>
        <begin position="437"/>
        <end position="447"/>
    </location>
</feature>
<name>A0A167S6K2_CALVF</name>
<feature type="compositionally biased region" description="Low complexity" evidence="1">
    <location>
        <begin position="10"/>
        <end position="24"/>
    </location>
</feature>
<dbReference type="STRING" id="1330018.A0A167S6K2"/>
<feature type="compositionally biased region" description="Basic and acidic residues" evidence="1">
    <location>
        <begin position="230"/>
        <end position="274"/>
    </location>
</feature>
<sequence length="1258" mass="135083">MSTPPPAPARPSHSPTSPHTLSTPPTAPVRPASALDTPAQIFAAHHAAFPLPLPGTTTATTTTTTTAASSSTPTAGTAARIDRSPTVASVLRSYDQPGPLASALAPLPPAPRAPSPKEVSHSHGSGHGSGMPPERERGPTLASILPAFTSRTLPPPFPIMSPRAGMSPTRQGVSNTPPPPPPPQGQGYGGAGGGGGGGTHTISPKMDINSLVHRREWFPTPVGGSPEGPGRGELEREREREREWERERERERERDRDRERERERERQTQTDRYRPSSHTSPFTGAGGTSILSPIDSRYSPLPPAARLPEPAGYGGPGPERREREQGMFSPGMERDAYGMSEVDREREARGRAAWEEFGRPRRDREAREREARERDAQERDARERDARDREARERERERENTLPPLPLPPREPSRAWQDPPRYPSSSYREPGISVLPTPAPSGPPRVLPPSDLQPASTPAPAQRPTYAGVFHTLDFPPPRTFRSLPATLDLLLPSPSAALPPAEARYVYGTGSYTCDSDPLLCALHARVLAYDELARGARGEFRAADGRRKTTLRLRIRVSQPRSLYRASMGGAGIHSFEWGNDHDGLSYEYLEASWQVGLQGLPAHIRAKLESRPRILQHAALFPHLRGRADPALARAQAYDWDSISPEPVWGPKLPLLEMVAKGERAKGVGYQEWEASRQVRFDKGVGVRLCFGWGDTKGWQEYVPKDLSEIVRLAVGAVYAARALLPSGNYGDVKGSESVAGGEKEGSAAVTDGKTGGSDGEHVPQGDGEGGPASAPTEAGGEKSTLVPAKIASEVVQVKPDVGTEPSLGTHDIVLYRKPWAIDAAAPPQEGKDQWLLHLCHADDGPSAPRPVIMDPSGKLLIPRATGDQIVLLDEGVVAELARGVTAKDKLDTVVLDVKGWRWIPRSETASLVKDAESSLLTSAPASAAQAAKAQADGPTWYSSTLQSMGKTSVDYRTRRIYVDGMFVRDVVGDELVENIEDALHGPTPGRTRAGKVRAEKEKKEVKEAVKEAEPVESMEISVVDEVKDASAGGKRKRDSEGSGESSVRSAGSEEAATSPSKKRKTNGKSKKSSGGSSVTKDSTPADAAPAASKKKSHKAPFVFYSERTTRSSSRMNHSPEELNGAGDRKRKRDEEEPEGEEAGEEEPTPSPKKQKKEEGSPAEPEPAAPEGDAPAVDPNGAEQDKKRKREEDADGASADAVPVDDKPVAPLPKRQKKASPPVVDDAALNQPEVISEPAAAAAGLTEGETAVVTA</sequence>
<feature type="compositionally biased region" description="Basic residues" evidence="1">
    <location>
        <begin position="1064"/>
        <end position="1075"/>
    </location>
</feature>
<feature type="compositionally biased region" description="Acidic residues" evidence="1">
    <location>
        <begin position="1139"/>
        <end position="1151"/>
    </location>
</feature>
<feature type="compositionally biased region" description="Polar residues" evidence="1">
    <location>
        <begin position="1046"/>
        <end position="1063"/>
    </location>
</feature>
<feature type="region of interest" description="Disordered" evidence="1">
    <location>
        <begin position="1"/>
        <end position="38"/>
    </location>
</feature>
<protein>
    <submittedName>
        <fullName evidence="2">Uncharacterized protein</fullName>
    </submittedName>
</protein>
<feature type="compositionally biased region" description="Basic and acidic residues" evidence="1">
    <location>
        <begin position="1000"/>
        <end position="1017"/>
    </location>
</feature>
<feature type="region of interest" description="Disordered" evidence="1">
    <location>
        <begin position="986"/>
        <end position="1234"/>
    </location>
</feature>
<accession>A0A167S6K2</accession>
<evidence type="ECO:0000256" key="1">
    <source>
        <dbReference type="SAM" id="MobiDB-lite"/>
    </source>
</evidence>
<feature type="region of interest" description="Disordered" evidence="1">
    <location>
        <begin position="735"/>
        <end position="787"/>
    </location>
</feature>
<feature type="region of interest" description="Disordered" evidence="1">
    <location>
        <begin position="99"/>
        <end position="463"/>
    </location>
</feature>
<proteinExistence type="predicted"/>